<dbReference type="GO" id="GO:0038023">
    <property type="term" value="F:signaling receptor activity"/>
    <property type="evidence" value="ECO:0007669"/>
    <property type="project" value="TreeGrafter"/>
</dbReference>
<feature type="transmembrane region" description="Helical" evidence="7">
    <location>
        <begin position="289"/>
        <end position="307"/>
    </location>
</feature>
<keyword evidence="5 7" id="KW-0472">Membrane</keyword>
<feature type="transmembrane region" description="Helical" evidence="7">
    <location>
        <begin position="249"/>
        <end position="269"/>
    </location>
</feature>
<evidence type="ECO:0000256" key="1">
    <source>
        <dbReference type="ARBA" id="ARBA00004141"/>
    </source>
</evidence>
<evidence type="ECO:0000313" key="9">
    <source>
        <dbReference type="EMBL" id="VFU01705.1"/>
    </source>
</evidence>
<evidence type="ECO:0000256" key="2">
    <source>
        <dbReference type="ARBA" id="ARBA00007018"/>
    </source>
</evidence>
<feature type="binding site" evidence="6">
    <location>
        <position position="288"/>
    </location>
    <ligand>
        <name>Zn(2+)</name>
        <dbReference type="ChEBI" id="CHEBI:29105"/>
    </ligand>
</feature>
<feature type="transmembrane region" description="Helical" evidence="7">
    <location>
        <begin position="162"/>
        <end position="182"/>
    </location>
</feature>
<feature type="transmembrane region" description="Helical" evidence="7">
    <location>
        <begin position="128"/>
        <end position="150"/>
    </location>
</feature>
<protein>
    <submittedName>
        <fullName evidence="9">Aste57867_25074 protein</fullName>
    </submittedName>
</protein>
<reference evidence="9 10" key="1">
    <citation type="submission" date="2019-03" db="EMBL/GenBank/DDBJ databases">
        <authorList>
            <person name="Gaulin E."/>
            <person name="Dumas B."/>
        </authorList>
    </citation>
    <scope>NUCLEOTIDE SEQUENCE [LARGE SCALE GENOMIC DNA]</scope>
    <source>
        <strain evidence="9">CBS 568.67</strain>
    </source>
</reference>
<dbReference type="PANTHER" id="PTHR20855">
    <property type="entry name" value="ADIPOR/PROGESTIN RECEPTOR-RELATED"/>
    <property type="match status" value="1"/>
</dbReference>
<feature type="binding site" evidence="6">
    <location>
        <position position="292"/>
    </location>
    <ligand>
        <name>Zn(2+)</name>
        <dbReference type="ChEBI" id="CHEBI:29105"/>
    </ligand>
</feature>
<dbReference type="Proteomes" id="UP000332933">
    <property type="component" value="Unassembled WGS sequence"/>
</dbReference>
<dbReference type="EMBL" id="CAADRA010007509">
    <property type="protein sequence ID" value="VFU01705.1"/>
    <property type="molecule type" value="Genomic_DNA"/>
</dbReference>
<keyword evidence="6" id="KW-0862">Zinc</keyword>
<reference evidence="8" key="2">
    <citation type="submission" date="2019-06" db="EMBL/GenBank/DDBJ databases">
        <title>Genomics analysis of Aphanomyces spp. identifies a new class of oomycete effector associated with host adaptation.</title>
        <authorList>
            <person name="Gaulin E."/>
        </authorList>
    </citation>
    <scope>NUCLEOTIDE SEQUENCE</scope>
    <source>
        <strain evidence="8">CBS 578.67</strain>
    </source>
</reference>
<keyword evidence="4 7" id="KW-1133">Transmembrane helix</keyword>
<evidence type="ECO:0000256" key="5">
    <source>
        <dbReference type="ARBA" id="ARBA00023136"/>
    </source>
</evidence>
<comment type="subcellular location">
    <subcellularLocation>
        <location evidence="1">Membrane</location>
        <topology evidence="1">Multi-pass membrane protein</topology>
    </subcellularLocation>
</comment>
<dbReference type="GO" id="GO:0046872">
    <property type="term" value="F:metal ion binding"/>
    <property type="evidence" value="ECO:0007669"/>
    <property type="project" value="UniProtKB-KW"/>
</dbReference>
<comment type="similarity">
    <text evidence="2">Belongs to the ADIPOR family.</text>
</comment>
<dbReference type="AlphaFoldDB" id="A0A485LS82"/>
<proteinExistence type="inferred from homology"/>
<keyword evidence="6" id="KW-0479">Metal-binding</keyword>
<dbReference type="EMBL" id="VJMH01007483">
    <property type="protein sequence ID" value="KAF0682775.1"/>
    <property type="molecule type" value="Genomic_DNA"/>
</dbReference>
<dbReference type="InterPro" id="IPR004254">
    <property type="entry name" value="AdipoR/HlyIII-related"/>
</dbReference>
<dbReference type="Pfam" id="PF03006">
    <property type="entry name" value="HlyIII"/>
    <property type="match status" value="1"/>
</dbReference>
<gene>
    <name evidence="9" type="primary">Aste57867_25074</name>
    <name evidence="8" type="ORF">As57867_024996</name>
    <name evidence="9" type="ORF">ASTE57867_25074</name>
</gene>
<accession>A0A485LS82</accession>
<keyword evidence="3 7" id="KW-0812">Transmembrane</keyword>
<dbReference type="PANTHER" id="PTHR20855:SF52">
    <property type="entry name" value="ADIPONECTIN RECEPTOR PROTEIN"/>
    <property type="match status" value="1"/>
</dbReference>
<dbReference type="GO" id="GO:0016020">
    <property type="term" value="C:membrane"/>
    <property type="evidence" value="ECO:0007669"/>
    <property type="project" value="UniProtKB-SubCell"/>
</dbReference>
<evidence type="ECO:0000313" key="8">
    <source>
        <dbReference type="EMBL" id="KAF0682775.1"/>
    </source>
</evidence>
<evidence type="ECO:0000256" key="6">
    <source>
        <dbReference type="PIRSR" id="PIRSR604254-1"/>
    </source>
</evidence>
<evidence type="ECO:0000256" key="3">
    <source>
        <dbReference type="ARBA" id="ARBA00022692"/>
    </source>
</evidence>
<feature type="transmembrane region" description="Helical" evidence="7">
    <location>
        <begin position="217"/>
        <end position="237"/>
    </location>
</feature>
<feature type="transmembrane region" description="Helical" evidence="7">
    <location>
        <begin position="189"/>
        <end position="211"/>
    </location>
</feature>
<name>A0A485LS82_9STRA</name>
<organism evidence="9 10">
    <name type="scientific">Aphanomyces stellatus</name>
    <dbReference type="NCBI Taxonomy" id="120398"/>
    <lineage>
        <taxon>Eukaryota</taxon>
        <taxon>Sar</taxon>
        <taxon>Stramenopiles</taxon>
        <taxon>Oomycota</taxon>
        <taxon>Saprolegniomycetes</taxon>
        <taxon>Saprolegniales</taxon>
        <taxon>Verrucalvaceae</taxon>
        <taxon>Aphanomyces</taxon>
    </lineage>
</organism>
<dbReference type="OrthoDB" id="5585746at2759"/>
<keyword evidence="10" id="KW-1185">Reference proteome</keyword>
<sequence length="320" mass="35923">MRAAQKHLAPHEALDTHGFDFLGFNQYIRSGYRVHHSSWRDCLMSLFQLHNETFNVWTHLVGALVFCALAASSAATATVRADHTFPLHLHHGRHSPRADDTWSSRYAIPPPRVYLVHGQHVSDWPIRVYAACVSVCFACSAIYHLMYIQSKAWCDWWSQVDYAGIVVLIGGAFVPFIYYAFYCHPTAQSLYLTIVACLAGLSLFASFSPLFQAHPHVRTAVFLAMAGFGLVPLTHLLSVHGLTDPHVQLTLRGMFLTNASNFIGVFFYVTRFPESRFPGHFDVVGASHQWWHLCVLTAGLLHYAGAVEHMTWRATAPCLP</sequence>
<evidence type="ECO:0000313" key="10">
    <source>
        <dbReference type="Proteomes" id="UP000332933"/>
    </source>
</evidence>
<evidence type="ECO:0000256" key="7">
    <source>
        <dbReference type="SAM" id="Phobius"/>
    </source>
</evidence>
<feature type="binding site" evidence="6">
    <location>
        <position position="144"/>
    </location>
    <ligand>
        <name>Zn(2+)</name>
        <dbReference type="ChEBI" id="CHEBI:29105"/>
    </ligand>
</feature>
<feature type="transmembrane region" description="Helical" evidence="7">
    <location>
        <begin position="56"/>
        <end position="79"/>
    </location>
</feature>
<evidence type="ECO:0000256" key="4">
    <source>
        <dbReference type="ARBA" id="ARBA00022989"/>
    </source>
</evidence>